<dbReference type="PANTHER" id="PTHR33515:SF1">
    <property type="entry name" value="RIBOSOME-BINDING FACTOR A, CHLOROPLASTIC-RELATED"/>
    <property type="match status" value="1"/>
</dbReference>
<evidence type="ECO:0000256" key="1">
    <source>
        <dbReference type="ARBA" id="ARBA00022517"/>
    </source>
</evidence>
<evidence type="ECO:0000313" key="3">
    <source>
        <dbReference type="EMBL" id="HIV01702.1"/>
    </source>
</evidence>
<dbReference type="GO" id="GO:0043024">
    <property type="term" value="F:ribosomal small subunit binding"/>
    <property type="evidence" value="ECO:0007669"/>
    <property type="project" value="TreeGrafter"/>
</dbReference>
<name>A0A9D1NFL3_9FIRM</name>
<dbReference type="Proteomes" id="UP000886861">
    <property type="component" value="Unassembled WGS sequence"/>
</dbReference>
<comment type="similarity">
    <text evidence="2">Belongs to the RbfA family.</text>
</comment>
<sequence length="128" mass="14794">MSNRMMRADAEMVRVLSDIISNKLRDPRINSEIITVTKAKTSSDFRHCKVSVSILSNDINKKKEIIKLLKKSSGYMKRELADSLDLPYIPELVFELDENLEYSEKINEILDSLNISKEENLETDNKED</sequence>
<dbReference type="SUPFAM" id="SSF89919">
    <property type="entry name" value="Ribosome-binding factor A, RbfA"/>
    <property type="match status" value="1"/>
</dbReference>
<keyword evidence="1 2" id="KW-0690">Ribosome biogenesis</keyword>
<accession>A0A9D1NFL3</accession>
<evidence type="ECO:0000256" key="2">
    <source>
        <dbReference type="HAMAP-Rule" id="MF_00003"/>
    </source>
</evidence>
<evidence type="ECO:0000313" key="4">
    <source>
        <dbReference type="Proteomes" id="UP000886861"/>
    </source>
</evidence>
<dbReference type="NCBIfam" id="TIGR00082">
    <property type="entry name" value="rbfA"/>
    <property type="match status" value="1"/>
</dbReference>
<comment type="caution">
    <text evidence="3">The sequence shown here is derived from an EMBL/GenBank/DDBJ whole genome shotgun (WGS) entry which is preliminary data.</text>
</comment>
<protein>
    <recommendedName>
        <fullName evidence="2">Ribosome-binding factor A</fullName>
    </recommendedName>
</protein>
<comment type="function">
    <text evidence="2">One of several proteins that assist in the late maturation steps of the functional core of the 30S ribosomal subunit. Associates with free 30S ribosomal subunits (but not with 30S subunits that are part of 70S ribosomes or polysomes). Required for efficient processing of 16S rRNA. May interact with the 5'-terminal helix region of 16S rRNA.</text>
</comment>
<comment type="subunit">
    <text evidence="2">Monomer. Binds 30S ribosomal subunits, but not 50S ribosomal subunits or 70S ribosomes.</text>
</comment>
<comment type="subcellular location">
    <subcellularLocation>
        <location evidence="2">Cytoplasm</location>
    </subcellularLocation>
</comment>
<dbReference type="InterPro" id="IPR015946">
    <property type="entry name" value="KH_dom-like_a/b"/>
</dbReference>
<dbReference type="GO" id="GO:0005829">
    <property type="term" value="C:cytosol"/>
    <property type="evidence" value="ECO:0007669"/>
    <property type="project" value="TreeGrafter"/>
</dbReference>
<dbReference type="InterPro" id="IPR023799">
    <property type="entry name" value="RbfA_dom_sf"/>
</dbReference>
<organism evidence="3 4">
    <name type="scientific">Candidatus Caccopulliclostridium gallistercoris</name>
    <dbReference type="NCBI Taxonomy" id="2840719"/>
    <lineage>
        <taxon>Bacteria</taxon>
        <taxon>Bacillati</taxon>
        <taxon>Bacillota</taxon>
        <taxon>Clostridia</taxon>
        <taxon>Candidatus Caccopulliclostridium</taxon>
    </lineage>
</organism>
<dbReference type="Gene3D" id="3.30.300.20">
    <property type="match status" value="1"/>
</dbReference>
<dbReference type="HAMAP" id="MF_00003">
    <property type="entry name" value="RbfA"/>
    <property type="match status" value="1"/>
</dbReference>
<keyword evidence="2" id="KW-0963">Cytoplasm</keyword>
<proteinExistence type="inferred from homology"/>
<dbReference type="EMBL" id="DVOJ01000014">
    <property type="protein sequence ID" value="HIV01702.1"/>
    <property type="molecule type" value="Genomic_DNA"/>
</dbReference>
<dbReference type="AlphaFoldDB" id="A0A9D1NFL3"/>
<reference evidence="3" key="2">
    <citation type="journal article" date="2021" name="PeerJ">
        <title>Extensive microbial diversity within the chicken gut microbiome revealed by metagenomics and culture.</title>
        <authorList>
            <person name="Gilroy R."/>
            <person name="Ravi A."/>
            <person name="Getino M."/>
            <person name="Pursley I."/>
            <person name="Horton D.L."/>
            <person name="Alikhan N.F."/>
            <person name="Baker D."/>
            <person name="Gharbi K."/>
            <person name="Hall N."/>
            <person name="Watson M."/>
            <person name="Adriaenssens E.M."/>
            <person name="Foster-Nyarko E."/>
            <person name="Jarju S."/>
            <person name="Secka A."/>
            <person name="Antonio M."/>
            <person name="Oren A."/>
            <person name="Chaudhuri R.R."/>
            <person name="La Ragione R."/>
            <person name="Hildebrand F."/>
            <person name="Pallen M.J."/>
        </authorList>
    </citation>
    <scope>NUCLEOTIDE SEQUENCE</scope>
    <source>
        <strain evidence="3">CHK186-9395</strain>
    </source>
</reference>
<reference evidence="3" key="1">
    <citation type="submission" date="2020-10" db="EMBL/GenBank/DDBJ databases">
        <authorList>
            <person name="Gilroy R."/>
        </authorList>
    </citation>
    <scope>NUCLEOTIDE SEQUENCE</scope>
    <source>
        <strain evidence="3">CHK186-9395</strain>
    </source>
</reference>
<dbReference type="InterPro" id="IPR000238">
    <property type="entry name" value="RbfA"/>
</dbReference>
<dbReference type="GO" id="GO:0030490">
    <property type="term" value="P:maturation of SSU-rRNA"/>
    <property type="evidence" value="ECO:0007669"/>
    <property type="project" value="UniProtKB-UniRule"/>
</dbReference>
<gene>
    <name evidence="2 3" type="primary">rbfA</name>
    <name evidence="3" type="ORF">IAA62_04035</name>
</gene>
<dbReference type="Pfam" id="PF02033">
    <property type="entry name" value="RBFA"/>
    <property type="match status" value="1"/>
</dbReference>
<dbReference type="PANTHER" id="PTHR33515">
    <property type="entry name" value="RIBOSOME-BINDING FACTOR A, CHLOROPLASTIC-RELATED"/>
    <property type="match status" value="1"/>
</dbReference>